<dbReference type="AlphaFoldDB" id="A0A6M0R8X0"/>
<comment type="caution">
    <text evidence="2">The sequence shown here is derived from an EMBL/GenBank/DDBJ whole genome shotgun (WGS) entry which is preliminary data.</text>
</comment>
<dbReference type="Gene3D" id="3.40.630.30">
    <property type="match status" value="1"/>
</dbReference>
<evidence type="ECO:0000313" key="3">
    <source>
        <dbReference type="Proteomes" id="UP000473885"/>
    </source>
</evidence>
<organism evidence="2 3">
    <name type="scientific">Clostridium niameyense</name>
    <dbReference type="NCBI Taxonomy" id="1622073"/>
    <lineage>
        <taxon>Bacteria</taxon>
        <taxon>Bacillati</taxon>
        <taxon>Bacillota</taxon>
        <taxon>Clostridia</taxon>
        <taxon>Eubacteriales</taxon>
        <taxon>Clostridiaceae</taxon>
        <taxon>Clostridium</taxon>
    </lineage>
</organism>
<dbReference type="InterPro" id="IPR016181">
    <property type="entry name" value="Acyl_CoA_acyltransferase"/>
</dbReference>
<gene>
    <name evidence="2" type="ORF">FDF74_05615</name>
</gene>
<accession>A0A6M0R8X0</accession>
<dbReference type="SUPFAM" id="SSF55729">
    <property type="entry name" value="Acyl-CoA N-acyltransferases (Nat)"/>
    <property type="match status" value="1"/>
</dbReference>
<dbReference type="Proteomes" id="UP000473885">
    <property type="component" value="Unassembled WGS sequence"/>
</dbReference>
<dbReference type="RefSeq" id="WP_163248922.1">
    <property type="nucleotide sequence ID" value="NZ_SXDP01000003.1"/>
</dbReference>
<evidence type="ECO:0000313" key="2">
    <source>
        <dbReference type="EMBL" id="NEZ46692.1"/>
    </source>
</evidence>
<dbReference type="Pfam" id="PF14268">
    <property type="entry name" value="YoaP"/>
    <property type="match status" value="1"/>
</dbReference>
<dbReference type="InterPro" id="IPR025685">
    <property type="entry name" value="YoaP-like_dom"/>
</dbReference>
<proteinExistence type="predicted"/>
<feature type="domain" description="YoaP-like" evidence="1">
    <location>
        <begin position="202"/>
        <end position="245"/>
    </location>
</feature>
<sequence length="259" mass="30263">MDIITVDNENINKEHICCAIADKKGECQVSSKKSWMRERFKDGLVFKKANIRGKVFIEYIPIEKAWCPISGKDYMFINCLWVSGKYKGQGISNILLNECILDSKNKGKKGLVILTSNKKRPYLSDKKYLEHKGFLLADKAEPYYELMYLLFYKDIPKPYFKDCTKTGIIDEKGFVLYYTNQCPFTAKYVPIIYEIAKNNNIPMKVIKYEITKEAQNAPNPFTTYSLFYNGNFITNDILNEKKFDKIIQEKYIMNNELLK</sequence>
<keyword evidence="2" id="KW-0808">Transferase</keyword>
<reference evidence="2 3" key="1">
    <citation type="submission" date="2019-04" db="EMBL/GenBank/DDBJ databases">
        <title>Genome sequencing of Clostridium botulinum Groups I-IV and Clostridium butyricum.</title>
        <authorList>
            <person name="Brunt J."/>
            <person name="Van Vliet A.H.M."/>
            <person name="Stringer S.C."/>
            <person name="Carter A.T."/>
            <person name="Peck M.W."/>
        </authorList>
    </citation>
    <scope>NUCLEOTIDE SEQUENCE [LARGE SCALE GENOMIC DNA]</scope>
    <source>
        <strain evidence="2 3">IFR 18/094</strain>
    </source>
</reference>
<dbReference type="EMBL" id="SXDP01000003">
    <property type="protein sequence ID" value="NEZ46692.1"/>
    <property type="molecule type" value="Genomic_DNA"/>
</dbReference>
<name>A0A6M0R8X0_9CLOT</name>
<dbReference type="GO" id="GO:0016740">
    <property type="term" value="F:transferase activity"/>
    <property type="evidence" value="ECO:0007669"/>
    <property type="project" value="UniProtKB-KW"/>
</dbReference>
<protein>
    <submittedName>
        <fullName evidence="2">GNAT family N-acetyltransferase</fullName>
    </submittedName>
</protein>
<keyword evidence="3" id="KW-1185">Reference proteome</keyword>
<evidence type="ECO:0000259" key="1">
    <source>
        <dbReference type="Pfam" id="PF14268"/>
    </source>
</evidence>